<dbReference type="InterPro" id="IPR043502">
    <property type="entry name" value="DNA/RNA_pol_sf"/>
</dbReference>
<dbReference type="InterPro" id="IPR056924">
    <property type="entry name" value="SH3_Tf2-1"/>
</dbReference>
<keyword evidence="11" id="KW-0229">DNA integration</keyword>
<evidence type="ECO:0000313" key="21">
    <source>
        <dbReference type="EMBL" id="KAK9075487.1"/>
    </source>
</evidence>
<dbReference type="Gene3D" id="4.10.60.10">
    <property type="entry name" value="Zinc finger, CCHC-type"/>
    <property type="match status" value="1"/>
</dbReference>
<keyword evidence="15" id="KW-0233">DNA recombination</keyword>
<feature type="region of interest" description="Disordered" evidence="17">
    <location>
        <begin position="230"/>
        <end position="278"/>
    </location>
</feature>
<keyword evidence="8" id="KW-0255">Endonuclease</keyword>
<dbReference type="GO" id="GO:0006310">
    <property type="term" value="P:DNA recombination"/>
    <property type="evidence" value="ECO:0007669"/>
    <property type="project" value="UniProtKB-KW"/>
</dbReference>
<keyword evidence="12" id="KW-0695">RNA-directed DNA polymerase</keyword>
<dbReference type="InterPro" id="IPR041588">
    <property type="entry name" value="Integrase_H2C2"/>
</dbReference>
<evidence type="ECO:0000256" key="9">
    <source>
        <dbReference type="ARBA" id="ARBA00022801"/>
    </source>
</evidence>
<evidence type="ECO:0000259" key="18">
    <source>
        <dbReference type="PROSITE" id="PS50158"/>
    </source>
</evidence>
<dbReference type="InterPro" id="IPR021109">
    <property type="entry name" value="Peptidase_aspartic_dom_sf"/>
</dbReference>
<dbReference type="InterPro" id="IPR001878">
    <property type="entry name" value="Znf_CCHC"/>
</dbReference>
<dbReference type="SMART" id="SM00343">
    <property type="entry name" value="ZnF_C2HC"/>
    <property type="match status" value="2"/>
</dbReference>
<dbReference type="CDD" id="cd01647">
    <property type="entry name" value="RT_LTR"/>
    <property type="match status" value="1"/>
</dbReference>
<dbReference type="GO" id="GO:0003887">
    <property type="term" value="F:DNA-directed DNA polymerase activity"/>
    <property type="evidence" value="ECO:0007669"/>
    <property type="project" value="UniProtKB-KW"/>
</dbReference>
<keyword evidence="6" id="KW-0479">Metal-binding</keyword>
<feature type="domain" description="CCHC-type" evidence="18">
    <location>
        <begin position="359"/>
        <end position="374"/>
    </location>
</feature>
<dbReference type="FunFam" id="3.10.10.10:FF:000007">
    <property type="entry name" value="Retrovirus-related Pol polyprotein from transposon 17.6-like Protein"/>
    <property type="match status" value="1"/>
</dbReference>
<keyword evidence="5" id="KW-0540">Nuclease</keyword>
<keyword evidence="14" id="KW-0238">DNA-binding</keyword>
<dbReference type="SUPFAM" id="SSF53098">
    <property type="entry name" value="Ribonuclease H-like"/>
    <property type="match status" value="1"/>
</dbReference>
<keyword evidence="2" id="KW-0645">Protease</keyword>
<dbReference type="GO" id="GO:0008270">
    <property type="term" value="F:zinc ion binding"/>
    <property type="evidence" value="ECO:0007669"/>
    <property type="project" value="UniProtKB-KW"/>
</dbReference>
<dbReference type="InterPro" id="IPR041373">
    <property type="entry name" value="RT_RNaseH"/>
</dbReference>
<dbReference type="Pfam" id="PF00078">
    <property type="entry name" value="RVT_1"/>
    <property type="match status" value="1"/>
</dbReference>
<dbReference type="InterPro" id="IPR043128">
    <property type="entry name" value="Rev_trsase/Diguanyl_cyclase"/>
</dbReference>
<dbReference type="Pfam" id="PF19259">
    <property type="entry name" value="Ty3_capsid"/>
    <property type="match status" value="1"/>
</dbReference>
<keyword evidence="7" id="KW-0064">Aspartyl protease</keyword>
<dbReference type="Pfam" id="PF08284">
    <property type="entry name" value="RVP_2"/>
    <property type="match status" value="1"/>
</dbReference>
<keyword evidence="16" id="KW-0862">Zinc</keyword>
<dbReference type="SUPFAM" id="SSF50630">
    <property type="entry name" value="Acid proteases"/>
    <property type="match status" value="1"/>
</dbReference>
<reference evidence="21 22" key="1">
    <citation type="submission" date="2024-04" db="EMBL/GenBank/DDBJ databases">
        <title>The reference genome of an endangered Asteraceae, Deinandra increscens subsp. villosa, native to the Central Coast of California.</title>
        <authorList>
            <person name="Guilliams M."/>
            <person name="Hasenstab-Lehman K."/>
            <person name="Meyer R."/>
            <person name="Mcevoy S."/>
        </authorList>
    </citation>
    <scope>NUCLEOTIDE SEQUENCE [LARGE SCALE GENOMIC DNA]</scope>
    <source>
        <tissue evidence="21">Leaf</tissue>
    </source>
</reference>
<dbReference type="InterPro" id="IPR001969">
    <property type="entry name" value="Aspartic_peptidase_AS"/>
</dbReference>
<dbReference type="Pfam" id="PF24626">
    <property type="entry name" value="SH3_Tf2-1"/>
    <property type="match status" value="1"/>
</dbReference>
<proteinExistence type="predicted"/>
<evidence type="ECO:0000256" key="4">
    <source>
        <dbReference type="ARBA" id="ARBA00022695"/>
    </source>
</evidence>
<evidence type="ECO:0000256" key="8">
    <source>
        <dbReference type="ARBA" id="ARBA00022759"/>
    </source>
</evidence>
<keyword evidence="13" id="KW-0239">DNA-directed DNA polymerase</keyword>
<protein>
    <recommendedName>
        <fullName evidence="1">RNA-directed DNA polymerase</fullName>
        <ecNumber evidence="1">2.7.7.49</ecNumber>
    </recommendedName>
</protein>
<dbReference type="CDD" id="cd09274">
    <property type="entry name" value="RNase_HI_RT_Ty3"/>
    <property type="match status" value="1"/>
</dbReference>
<organism evidence="21 22">
    <name type="scientific">Deinandra increscens subsp. villosa</name>
    <dbReference type="NCBI Taxonomy" id="3103831"/>
    <lineage>
        <taxon>Eukaryota</taxon>
        <taxon>Viridiplantae</taxon>
        <taxon>Streptophyta</taxon>
        <taxon>Embryophyta</taxon>
        <taxon>Tracheophyta</taxon>
        <taxon>Spermatophyta</taxon>
        <taxon>Magnoliopsida</taxon>
        <taxon>eudicotyledons</taxon>
        <taxon>Gunneridae</taxon>
        <taxon>Pentapetalae</taxon>
        <taxon>asterids</taxon>
        <taxon>campanulids</taxon>
        <taxon>Asterales</taxon>
        <taxon>Asteraceae</taxon>
        <taxon>Asteroideae</taxon>
        <taxon>Heliantheae alliance</taxon>
        <taxon>Madieae</taxon>
        <taxon>Madiinae</taxon>
        <taxon>Deinandra</taxon>
    </lineage>
</organism>
<evidence type="ECO:0000256" key="12">
    <source>
        <dbReference type="ARBA" id="ARBA00022918"/>
    </source>
</evidence>
<evidence type="ECO:0000313" key="22">
    <source>
        <dbReference type="Proteomes" id="UP001408789"/>
    </source>
</evidence>
<evidence type="ECO:0000256" key="15">
    <source>
        <dbReference type="ARBA" id="ARBA00023172"/>
    </source>
</evidence>
<feature type="region of interest" description="Disordered" evidence="17">
    <location>
        <begin position="1"/>
        <end position="20"/>
    </location>
</feature>
<evidence type="ECO:0000256" key="14">
    <source>
        <dbReference type="ARBA" id="ARBA00023125"/>
    </source>
</evidence>
<keyword evidence="3" id="KW-0808">Transferase</keyword>
<dbReference type="GO" id="GO:0004519">
    <property type="term" value="F:endonuclease activity"/>
    <property type="evidence" value="ECO:0007669"/>
    <property type="project" value="UniProtKB-KW"/>
</dbReference>
<evidence type="ECO:0000256" key="13">
    <source>
        <dbReference type="ARBA" id="ARBA00022932"/>
    </source>
</evidence>
<dbReference type="InterPro" id="IPR045358">
    <property type="entry name" value="Ty3_capsid"/>
</dbReference>
<dbReference type="InterPro" id="IPR001584">
    <property type="entry name" value="Integrase_cat-core"/>
</dbReference>
<dbReference type="Pfam" id="PF17917">
    <property type="entry name" value="RT_RNaseH"/>
    <property type="match status" value="1"/>
</dbReference>
<dbReference type="PROSITE" id="PS50878">
    <property type="entry name" value="RT_POL"/>
    <property type="match status" value="1"/>
</dbReference>
<dbReference type="PROSITE" id="PS00141">
    <property type="entry name" value="ASP_PROTEASE"/>
    <property type="match status" value="1"/>
</dbReference>
<feature type="compositionally biased region" description="Polar residues" evidence="17">
    <location>
        <begin position="249"/>
        <end position="258"/>
    </location>
</feature>
<dbReference type="FunFam" id="3.30.70.270:FF:000026">
    <property type="entry name" value="Transposon Ty3-G Gag-Pol polyprotein"/>
    <property type="match status" value="1"/>
</dbReference>
<keyword evidence="4" id="KW-0548">Nucleotidyltransferase</keyword>
<dbReference type="FunFam" id="3.10.20.370:FF:000001">
    <property type="entry name" value="Retrovirus-related Pol polyprotein from transposon 17.6-like protein"/>
    <property type="match status" value="1"/>
</dbReference>
<dbReference type="PROSITE" id="PS50994">
    <property type="entry name" value="INTEGRASE"/>
    <property type="match status" value="1"/>
</dbReference>
<evidence type="ECO:0000259" key="19">
    <source>
        <dbReference type="PROSITE" id="PS50878"/>
    </source>
</evidence>
<dbReference type="GO" id="GO:0006508">
    <property type="term" value="P:proteolysis"/>
    <property type="evidence" value="ECO:0007669"/>
    <property type="project" value="UniProtKB-KW"/>
</dbReference>
<dbReference type="PANTHER" id="PTHR37984">
    <property type="entry name" value="PROTEIN CBG26694"/>
    <property type="match status" value="1"/>
</dbReference>
<name>A0AAP0DMI2_9ASTR</name>
<keyword evidence="16" id="KW-0863">Zinc-finger</keyword>
<evidence type="ECO:0000256" key="7">
    <source>
        <dbReference type="ARBA" id="ARBA00022750"/>
    </source>
</evidence>
<dbReference type="InterPro" id="IPR050951">
    <property type="entry name" value="Retrovirus_Pol_polyprotein"/>
</dbReference>
<evidence type="ECO:0000256" key="2">
    <source>
        <dbReference type="ARBA" id="ARBA00022670"/>
    </source>
</evidence>
<evidence type="ECO:0000259" key="20">
    <source>
        <dbReference type="PROSITE" id="PS50994"/>
    </source>
</evidence>
<dbReference type="Gene3D" id="3.30.70.270">
    <property type="match status" value="2"/>
</dbReference>
<dbReference type="Gene3D" id="3.30.420.10">
    <property type="entry name" value="Ribonuclease H-like superfamily/Ribonuclease H"/>
    <property type="match status" value="2"/>
</dbReference>
<dbReference type="CDD" id="cd00303">
    <property type="entry name" value="retropepsin_like"/>
    <property type="match status" value="1"/>
</dbReference>
<keyword evidence="22" id="KW-1185">Reference proteome</keyword>
<dbReference type="GO" id="GO:0003964">
    <property type="term" value="F:RNA-directed DNA polymerase activity"/>
    <property type="evidence" value="ECO:0007669"/>
    <property type="project" value="UniProtKB-KW"/>
</dbReference>
<keyword evidence="10" id="KW-0460">Magnesium</keyword>
<dbReference type="Gene3D" id="1.10.340.70">
    <property type="match status" value="1"/>
</dbReference>
<dbReference type="SUPFAM" id="SSF56672">
    <property type="entry name" value="DNA/RNA polymerases"/>
    <property type="match status" value="1"/>
</dbReference>
<feature type="domain" description="Reverse transcriptase" evidence="19">
    <location>
        <begin position="623"/>
        <end position="802"/>
    </location>
</feature>
<feature type="domain" description="Integrase catalytic" evidence="20">
    <location>
        <begin position="1145"/>
        <end position="1308"/>
    </location>
</feature>
<dbReference type="GO" id="GO:0015074">
    <property type="term" value="P:DNA integration"/>
    <property type="evidence" value="ECO:0007669"/>
    <property type="project" value="UniProtKB-KW"/>
</dbReference>
<evidence type="ECO:0000256" key="5">
    <source>
        <dbReference type="ARBA" id="ARBA00022722"/>
    </source>
</evidence>
<dbReference type="GO" id="GO:0004190">
    <property type="term" value="F:aspartic-type endopeptidase activity"/>
    <property type="evidence" value="ECO:0007669"/>
    <property type="project" value="UniProtKB-KW"/>
</dbReference>
<dbReference type="EC" id="2.7.7.49" evidence="1"/>
<evidence type="ECO:0000256" key="11">
    <source>
        <dbReference type="ARBA" id="ARBA00022908"/>
    </source>
</evidence>
<keyword evidence="9" id="KW-0378">Hydrolase</keyword>
<dbReference type="Pfam" id="PF17921">
    <property type="entry name" value="Integrase_H2C2"/>
    <property type="match status" value="1"/>
</dbReference>
<comment type="caution">
    <text evidence="21">The sequence shown here is derived from an EMBL/GenBank/DDBJ whole genome shotgun (WGS) entry which is preliminary data.</text>
</comment>
<evidence type="ECO:0000256" key="3">
    <source>
        <dbReference type="ARBA" id="ARBA00022679"/>
    </source>
</evidence>
<dbReference type="Proteomes" id="UP001408789">
    <property type="component" value="Unassembled WGS sequence"/>
</dbReference>
<accession>A0AAP0DMI2</accession>
<evidence type="ECO:0000256" key="16">
    <source>
        <dbReference type="PROSITE-ProRule" id="PRU00047"/>
    </source>
</evidence>
<dbReference type="InterPro" id="IPR036397">
    <property type="entry name" value="RNaseH_sf"/>
</dbReference>
<dbReference type="InterPro" id="IPR000477">
    <property type="entry name" value="RT_dom"/>
</dbReference>
<dbReference type="PANTHER" id="PTHR37984:SF5">
    <property type="entry name" value="PROTEIN NYNRIN-LIKE"/>
    <property type="match status" value="1"/>
</dbReference>
<evidence type="ECO:0000256" key="17">
    <source>
        <dbReference type="SAM" id="MobiDB-lite"/>
    </source>
</evidence>
<evidence type="ECO:0000256" key="10">
    <source>
        <dbReference type="ARBA" id="ARBA00022842"/>
    </source>
</evidence>
<dbReference type="Gene3D" id="2.40.70.10">
    <property type="entry name" value="Acid Proteases"/>
    <property type="match status" value="1"/>
</dbReference>
<sequence length="1512" mass="172385">MAPRRNVARNRENTPMTSADIEQLIAQRVADAIADYEANRSTGGSPGSGAAGAPVTNGTRCSYESFLKCKPPPFSGLEGATGLVKWIEKVESVFSMCNCPENYRVKYAAGTFEGQALTWWNAQVQAITLELANSTPWEEFTEMLRAEYCSRSELQKLDQEFWNLTMKDADIVGYTNRFYELCRLCPTMVKPEYKKIERYIWGLAPQIQSMVTSSVPKTIQDAVRLAHHLTDQGVRQGTMGKKATVGKQEATSNNNSGGNQRGKWNNKRGRNQSDQKAPETVKAFVAAPVDPSKKPRAVYSGPLPKCNKCSFHHNGTCESARCQNCKRIGHSAQGCRFNAATPPATATPTATNTGVTRTCYGCGEAGHFRRNCPKNKANGGNAHGRAFVIGNVEARQDPNIVTGTFLLNNNYATILFDTGADKSFVSSDFSALLGVRPTALTCNYTIELADGKLIETDKVYQGCALNLADHPFSIDLLPVTLGSFDVVVGMDWLSKNQAEIVCGEKVVRIPLPSGETLSIQGEKSGSKLRIISSMKTRKCLRKGCHAILAHVTEKKSEEKKLEDIPIVRDYPEVFPEDLPGLPPSRQVEFRIDLVPGAAPVARSPYRLAPSEMQELSSQLQELLDKGFIRPSSSPWGAPVLFVKKKDGSFRMCIDYRELNKLTIKNRYPLPRIDDLFDQLQGSSYYSKIDLRSGYHQLRIHEDDVPKTAFRTRYGHYEFMVMPFGLTNAPAVFMDLMNRVCKPYLDKFVIVFIDDILIYSRSQEEHTHHLKLILELLKNEKLYAKLSKCEFWIREVQFLGHVVNEKGIHVDPSKIEAIKNWEAPSTPTEVRQFLGLAGYYRRFIENFSKIAQPLTALTQKDKKFDWGDKQESAFELLKQKLCSAPILSLPEGTDGFVVYCDASHQGLGCVLMQHTKVIAYASRQLKVHEKNYTTHDLELGAVVFALKIWRHYLYGTKCTIFTDHKSLQHIFDQKELNMRQRRWVELLNDYDCEIRYHPGKANVVADALSRKEKTKTLRVRALGMTIQTNLTSHIWQAQLEALKELNLKDESLRGMDKQFEVKSDNTRYFMNRIWVPSFGNLRDLVMDEAHKSRYSIHPGSDKMYHDLKEHYWWPNMKADIATYVSKCLTCSKVKAEYQKPPGLLQQPEIPQWKWEEISMDFITKLPKTISKCDTIWVIIDRLTKSAHFLPINEKDKMEKLTKIYLKEVVSKHGVPHSIISDRDSRFTSRFWQSLQKALGTRLDMSTAYHPQMDGQSERTIQTLEDMLRACVIDFGSRWDEHLPLAEFSYNNSYHTSIRAAPFEALYGRKCRSPICWAEVGDSQLTGPEIIHETTERIFQIRNRLKAARDRQKSYADVRRRPLEFEVGDTVMLKVSPWKGVIRFGKRGKLNPRYIGPFKILARIGPVAYRLQLPQELSGVHNVFHVSNLKKCLSDETQIIPLEEIQIGDQLHFVEEPVEIMDREVKRMKQSRIPIVKVRWNSRRGPEFTWEREDQMQRKYPHLFEDTPAAVDVI</sequence>
<dbReference type="InterPro" id="IPR012337">
    <property type="entry name" value="RNaseH-like_sf"/>
</dbReference>
<dbReference type="Gene3D" id="3.10.10.10">
    <property type="entry name" value="HIV Type 1 Reverse Transcriptase, subunit A, domain 1"/>
    <property type="match status" value="1"/>
</dbReference>
<dbReference type="InterPro" id="IPR036875">
    <property type="entry name" value="Znf_CCHC_sf"/>
</dbReference>
<dbReference type="PROSITE" id="PS50158">
    <property type="entry name" value="ZF_CCHC"/>
    <property type="match status" value="1"/>
</dbReference>
<gene>
    <name evidence="21" type="ORF">SSX86_003811</name>
</gene>
<dbReference type="EMBL" id="JBCNJP010000007">
    <property type="protein sequence ID" value="KAK9075487.1"/>
    <property type="molecule type" value="Genomic_DNA"/>
</dbReference>
<dbReference type="GO" id="GO:0003677">
    <property type="term" value="F:DNA binding"/>
    <property type="evidence" value="ECO:0007669"/>
    <property type="project" value="UniProtKB-KW"/>
</dbReference>
<dbReference type="SUPFAM" id="SSF57756">
    <property type="entry name" value="Retrovirus zinc finger-like domains"/>
    <property type="match status" value="1"/>
</dbReference>
<evidence type="ECO:0000256" key="1">
    <source>
        <dbReference type="ARBA" id="ARBA00012493"/>
    </source>
</evidence>
<evidence type="ECO:0000256" key="6">
    <source>
        <dbReference type="ARBA" id="ARBA00022723"/>
    </source>
</evidence>